<dbReference type="OrthoDB" id="1884773at2759"/>
<accession>A0A7J7P7F5</accession>
<keyword evidence="6" id="KW-1185">Reference proteome</keyword>
<dbReference type="AlphaFoldDB" id="A0A7J7P7F5"/>
<gene>
    <name evidence="5" type="ORF">GIB67_009055</name>
</gene>
<dbReference type="PROSITE" id="PS50927">
    <property type="entry name" value="BULB_LECTIN"/>
    <property type="match status" value="1"/>
</dbReference>
<feature type="domain" description="Bulb-type lectin" evidence="3">
    <location>
        <begin position="33"/>
        <end position="153"/>
    </location>
</feature>
<feature type="domain" description="Apple" evidence="4">
    <location>
        <begin position="301"/>
        <end position="383"/>
    </location>
</feature>
<dbReference type="InterPro" id="IPR035446">
    <property type="entry name" value="SLSG/EP1"/>
</dbReference>
<dbReference type="SMART" id="SM00108">
    <property type="entry name" value="B_lectin"/>
    <property type="match status" value="1"/>
</dbReference>
<dbReference type="EMBL" id="JACGCM010000189">
    <property type="protein sequence ID" value="KAF6175361.1"/>
    <property type="molecule type" value="Genomic_DNA"/>
</dbReference>
<comment type="caution">
    <text evidence="5">The sequence shown here is derived from an EMBL/GenBank/DDBJ whole genome shotgun (WGS) entry which is preliminary data.</text>
</comment>
<dbReference type="Gene3D" id="2.90.10.10">
    <property type="entry name" value="Bulb-type lectin domain"/>
    <property type="match status" value="1"/>
</dbReference>
<dbReference type="SUPFAM" id="SSF57414">
    <property type="entry name" value="Hairpin loop containing domain-like"/>
    <property type="match status" value="1"/>
</dbReference>
<protein>
    <submittedName>
        <fullName evidence="5">Uncharacterized protein</fullName>
    </submittedName>
</protein>
<keyword evidence="1 2" id="KW-0732">Signal</keyword>
<dbReference type="Proteomes" id="UP000541444">
    <property type="component" value="Unassembled WGS sequence"/>
</dbReference>
<name>A0A7J7P7F5_9MAGN</name>
<dbReference type="Pfam" id="PF08276">
    <property type="entry name" value="PAN_2"/>
    <property type="match status" value="1"/>
</dbReference>
<dbReference type="PIRSF" id="PIRSF002686">
    <property type="entry name" value="SLG"/>
    <property type="match status" value="1"/>
</dbReference>
<evidence type="ECO:0000313" key="5">
    <source>
        <dbReference type="EMBL" id="KAF6175361.1"/>
    </source>
</evidence>
<proteinExistence type="predicted"/>
<feature type="chain" id="PRO_5029562062" evidence="2">
    <location>
        <begin position="21"/>
        <end position="384"/>
    </location>
</feature>
<evidence type="ECO:0000256" key="2">
    <source>
        <dbReference type="SAM" id="SignalP"/>
    </source>
</evidence>
<dbReference type="InterPro" id="IPR051343">
    <property type="entry name" value="G-type_lectin_kinases/EP1-like"/>
</dbReference>
<organism evidence="5 6">
    <name type="scientific">Kingdonia uniflora</name>
    <dbReference type="NCBI Taxonomy" id="39325"/>
    <lineage>
        <taxon>Eukaryota</taxon>
        <taxon>Viridiplantae</taxon>
        <taxon>Streptophyta</taxon>
        <taxon>Embryophyta</taxon>
        <taxon>Tracheophyta</taxon>
        <taxon>Spermatophyta</taxon>
        <taxon>Magnoliopsida</taxon>
        <taxon>Ranunculales</taxon>
        <taxon>Circaeasteraceae</taxon>
        <taxon>Kingdonia</taxon>
    </lineage>
</organism>
<dbReference type="SUPFAM" id="SSF51110">
    <property type="entry name" value="alpha-D-mannose-specific plant lectins"/>
    <property type="match status" value="1"/>
</dbReference>
<dbReference type="InterPro" id="IPR036426">
    <property type="entry name" value="Bulb-type_lectin_dom_sf"/>
</dbReference>
<dbReference type="InterPro" id="IPR003609">
    <property type="entry name" value="Pan_app"/>
</dbReference>
<dbReference type="PANTHER" id="PTHR47976">
    <property type="entry name" value="G-TYPE LECTIN S-RECEPTOR-LIKE SERINE/THREONINE-PROTEIN KINASE SD2-5"/>
    <property type="match status" value="1"/>
</dbReference>
<dbReference type="Pfam" id="PF01453">
    <property type="entry name" value="B_lectin"/>
    <property type="match status" value="1"/>
</dbReference>
<dbReference type="PROSITE" id="PS50948">
    <property type="entry name" value="PAN"/>
    <property type="match status" value="1"/>
</dbReference>
<reference evidence="5 6" key="1">
    <citation type="journal article" date="2020" name="IScience">
        <title>Genome Sequencing of the Endangered Kingdonia uniflora (Circaeasteraceae, Ranunculales) Reveals Potential Mechanisms of Evolutionary Specialization.</title>
        <authorList>
            <person name="Sun Y."/>
            <person name="Deng T."/>
            <person name="Zhang A."/>
            <person name="Moore M.J."/>
            <person name="Landis J.B."/>
            <person name="Lin N."/>
            <person name="Zhang H."/>
            <person name="Zhang X."/>
            <person name="Huang J."/>
            <person name="Zhang X."/>
            <person name="Sun H."/>
            <person name="Wang H."/>
        </authorList>
    </citation>
    <scope>NUCLEOTIDE SEQUENCE [LARGE SCALE GENOMIC DNA]</scope>
    <source>
        <strain evidence="5">TB1705</strain>
        <tissue evidence="5">Leaf</tissue>
    </source>
</reference>
<evidence type="ECO:0000313" key="6">
    <source>
        <dbReference type="Proteomes" id="UP000541444"/>
    </source>
</evidence>
<dbReference type="InterPro" id="IPR001480">
    <property type="entry name" value="Bulb-type_lectin_dom"/>
</dbReference>
<evidence type="ECO:0000256" key="1">
    <source>
        <dbReference type="ARBA" id="ARBA00022729"/>
    </source>
</evidence>
<evidence type="ECO:0000259" key="3">
    <source>
        <dbReference type="PROSITE" id="PS50927"/>
    </source>
</evidence>
<evidence type="ECO:0000259" key="4">
    <source>
        <dbReference type="PROSITE" id="PS50948"/>
    </source>
</evidence>
<sequence>MSSVFLILFTILAVSSIAQSTVPSSKTFKYTFREQLANGSLEEEHSGLYTDIQVVRTNSPFALCHYTTFTPVYVLGIRLGIHLVWEANKANPVQLNSTLTFGLTGNLVLARPNGHVVWQTGTANKGVVDIKLHSDGNLVLLDKQGKFVWQSFDYPTDTLMVDQPLRPREFIEQVTLRNSPAVDEPFLSELTLNFKTRNFASLGMWLANPKFDSKFSFLRLGDDGNLKAYSYFTKANMSWNAWEVTYTLFSREYQHPSECHLPEKCGGFGVCEESQCVGCPSPNGPMWWSKTCSSPSKLPTCAGGKTIGAVSYFEIVGVDHFSSEYSRRTMRLIECRDQCSRDCKCKGFFYQKDTSKCLLASQLNTLTKAEGTGTDRVAFIKFAK</sequence>
<feature type="signal peptide" evidence="2">
    <location>
        <begin position="1"/>
        <end position="20"/>
    </location>
</feature>
<dbReference type="CDD" id="cd00028">
    <property type="entry name" value="B_lectin"/>
    <property type="match status" value="1"/>
</dbReference>